<gene>
    <name evidence="1" type="ORF">GCM10022281_12410</name>
</gene>
<dbReference type="InterPro" id="IPR013325">
    <property type="entry name" value="RNA_pol_sigma_r2"/>
</dbReference>
<accession>A0ABP7U0T9</accession>
<organism evidence="1 2">
    <name type="scientific">Sphingomonas rosea</name>
    <dbReference type="NCBI Taxonomy" id="335605"/>
    <lineage>
        <taxon>Bacteria</taxon>
        <taxon>Pseudomonadati</taxon>
        <taxon>Pseudomonadota</taxon>
        <taxon>Alphaproteobacteria</taxon>
        <taxon>Sphingomonadales</taxon>
        <taxon>Sphingomonadaceae</taxon>
        <taxon>Sphingomonas</taxon>
    </lineage>
</organism>
<comment type="caution">
    <text evidence="1">The sequence shown here is derived from an EMBL/GenBank/DDBJ whole genome shotgun (WGS) entry which is preliminary data.</text>
</comment>
<dbReference type="RefSeq" id="WP_344696161.1">
    <property type="nucleotide sequence ID" value="NZ_BAABBR010000001.1"/>
</dbReference>
<keyword evidence="2" id="KW-1185">Reference proteome</keyword>
<name>A0ABP7U0T9_9SPHN</name>
<dbReference type="Gene3D" id="1.10.1740.10">
    <property type="match status" value="1"/>
</dbReference>
<evidence type="ECO:0000313" key="2">
    <source>
        <dbReference type="Proteomes" id="UP001424459"/>
    </source>
</evidence>
<reference evidence="2" key="1">
    <citation type="journal article" date="2019" name="Int. J. Syst. Evol. Microbiol.">
        <title>The Global Catalogue of Microorganisms (GCM) 10K type strain sequencing project: providing services to taxonomists for standard genome sequencing and annotation.</title>
        <authorList>
            <consortium name="The Broad Institute Genomics Platform"/>
            <consortium name="The Broad Institute Genome Sequencing Center for Infectious Disease"/>
            <person name="Wu L."/>
            <person name="Ma J."/>
        </authorList>
    </citation>
    <scope>NUCLEOTIDE SEQUENCE [LARGE SCALE GENOMIC DNA]</scope>
    <source>
        <strain evidence="2">JCM 17564</strain>
    </source>
</reference>
<sequence length="332" mass="36618">MSKTTAALEVAVAELIAIKGSGEAPLSARQRRDIDRVFVRLQRLLAPRFRHFIRQYGLGNHWDDAEQCCAIAVHRAIEAYDPEKAQFTTFVNWQIRGELQSLRFRLMTDQRPSAQKVSATTVSLHSISHDADGEENSLEAMIEDEDALERTERSASDYLARAAAQCLIEEFVQKGRHAALDALRRKQPKRELARQLKAGGRAGLDEEAVASIEARLERDREILSARVFGELADYDAPEGSGLNREQVRQIGKRAAKVMAELAEVHPRFRVMADYGPTVASRRSRTAAAPAAASLLPEPAAAPTAVVALDDIDEAAPFTPSNVLPLHPDQRAA</sequence>
<proteinExistence type="predicted"/>
<dbReference type="EMBL" id="BAABBR010000001">
    <property type="protein sequence ID" value="GAA4033921.1"/>
    <property type="molecule type" value="Genomic_DNA"/>
</dbReference>
<dbReference type="SUPFAM" id="SSF88946">
    <property type="entry name" value="Sigma2 domain of RNA polymerase sigma factors"/>
    <property type="match status" value="1"/>
</dbReference>
<dbReference type="Proteomes" id="UP001424459">
    <property type="component" value="Unassembled WGS sequence"/>
</dbReference>
<evidence type="ECO:0000313" key="1">
    <source>
        <dbReference type="EMBL" id="GAA4033921.1"/>
    </source>
</evidence>
<protein>
    <recommendedName>
        <fullName evidence="3">Sigma-70 family RNA polymerase sigma factor</fullName>
    </recommendedName>
</protein>
<evidence type="ECO:0008006" key="3">
    <source>
        <dbReference type="Google" id="ProtNLM"/>
    </source>
</evidence>